<dbReference type="AlphaFoldDB" id="A0AAF3JBF9"/>
<organism evidence="2 3">
    <name type="scientific">Mesorhabditis belari</name>
    <dbReference type="NCBI Taxonomy" id="2138241"/>
    <lineage>
        <taxon>Eukaryota</taxon>
        <taxon>Metazoa</taxon>
        <taxon>Ecdysozoa</taxon>
        <taxon>Nematoda</taxon>
        <taxon>Chromadorea</taxon>
        <taxon>Rhabditida</taxon>
        <taxon>Rhabditina</taxon>
        <taxon>Rhabditomorpha</taxon>
        <taxon>Rhabditoidea</taxon>
        <taxon>Rhabditidae</taxon>
        <taxon>Mesorhabditinae</taxon>
        <taxon>Mesorhabditis</taxon>
    </lineage>
</organism>
<feature type="region of interest" description="Disordered" evidence="1">
    <location>
        <begin position="1"/>
        <end position="23"/>
    </location>
</feature>
<reference evidence="3" key="1">
    <citation type="submission" date="2024-02" db="UniProtKB">
        <authorList>
            <consortium name="WormBaseParasite"/>
        </authorList>
    </citation>
    <scope>IDENTIFICATION</scope>
</reference>
<evidence type="ECO:0000313" key="2">
    <source>
        <dbReference type="Proteomes" id="UP000887575"/>
    </source>
</evidence>
<evidence type="ECO:0000313" key="3">
    <source>
        <dbReference type="WBParaSite" id="MBELARI_LOCUS8488"/>
    </source>
</evidence>
<evidence type="ECO:0000256" key="1">
    <source>
        <dbReference type="SAM" id="MobiDB-lite"/>
    </source>
</evidence>
<proteinExistence type="predicted"/>
<feature type="compositionally biased region" description="Gly residues" evidence="1">
    <location>
        <begin position="59"/>
        <end position="70"/>
    </location>
</feature>
<accession>A0AAF3JBF9</accession>
<dbReference type="Proteomes" id="UP000887575">
    <property type="component" value="Unassembled WGS sequence"/>
</dbReference>
<dbReference type="WBParaSite" id="MBELARI_LOCUS8488">
    <property type="protein sequence ID" value="MBELARI_LOCUS8488"/>
    <property type="gene ID" value="MBELARI_LOCUS8488"/>
</dbReference>
<feature type="region of interest" description="Disordered" evidence="1">
    <location>
        <begin position="59"/>
        <end position="106"/>
    </location>
</feature>
<protein>
    <submittedName>
        <fullName evidence="3">Uncharacterized protein</fullName>
    </submittedName>
</protein>
<feature type="compositionally biased region" description="Polar residues" evidence="1">
    <location>
        <begin position="78"/>
        <end position="106"/>
    </location>
</feature>
<keyword evidence="2" id="KW-1185">Reference proteome</keyword>
<sequence length="106" mass="11784">MSQSRRDFNRQHEEFEPRHQRFDIHPRFRRQYYGMNGGGMGGGMGMGMMGGMGGMGQQMGGMGQQMGGMGQQMFPGVMQSSKNSWGSFSSQREGGFNNQQQSLIMG</sequence>
<name>A0AAF3JBF9_9BILA</name>